<dbReference type="EMBL" id="MU859063">
    <property type="protein sequence ID" value="KAK3956721.1"/>
    <property type="molecule type" value="Genomic_DNA"/>
</dbReference>
<dbReference type="InterPro" id="IPR008928">
    <property type="entry name" value="6-hairpin_glycosidase_sf"/>
</dbReference>
<keyword evidence="5" id="KW-0378">Hydrolase</keyword>
<dbReference type="Gene3D" id="1.20.1050.60">
    <property type="entry name" value="alpha-1,2-mannosidase"/>
    <property type="match status" value="1"/>
</dbReference>
<comment type="caution">
    <text evidence="5">The sequence shown here is derived from an EMBL/GenBank/DDBJ whole genome shotgun (WGS) entry which is preliminary data.</text>
</comment>
<dbReference type="Pfam" id="PF17678">
    <property type="entry name" value="Glyco_hydro_92N"/>
    <property type="match status" value="1"/>
</dbReference>
<reference evidence="5" key="2">
    <citation type="submission" date="2023-06" db="EMBL/GenBank/DDBJ databases">
        <authorList>
            <consortium name="Lawrence Berkeley National Laboratory"/>
            <person name="Mondo S.J."/>
            <person name="Hensen N."/>
            <person name="Bonometti L."/>
            <person name="Westerberg I."/>
            <person name="Brannstrom I.O."/>
            <person name="Guillou S."/>
            <person name="Cros-Aarteil S."/>
            <person name="Calhoun S."/>
            <person name="Haridas S."/>
            <person name="Kuo A."/>
            <person name="Pangilinan J."/>
            <person name="Riley R."/>
            <person name="Labutti K."/>
            <person name="Andreopoulos B."/>
            <person name="Lipzen A."/>
            <person name="Chen C."/>
            <person name="Yanf M."/>
            <person name="Daum C."/>
            <person name="Ng V."/>
            <person name="Clum A."/>
            <person name="Steindorff A."/>
            <person name="Ohm R."/>
            <person name="Martin F."/>
            <person name="Silar P."/>
            <person name="Natvig D."/>
            <person name="Lalanne C."/>
            <person name="Gautier V."/>
            <person name="Ament-Velasquez S.L."/>
            <person name="Kruys A."/>
            <person name="Hutchinson M.I."/>
            <person name="Powell A.J."/>
            <person name="Barry K."/>
            <person name="Miller A.N."/>
            <person name="Grigoriev I.V."/>
            <person name="Debuchy R."/>
            <person name="Gladieux P."/>
            <person name="Thoren M.H."/>
            <person name="Johannesson H."/>
        </authorList>
    </citation>
    <scope>NUCLEOTIDE SEQUENCE</scope>
    <source>
        <strain evidence="5">CBS 626.80</strain>
    </source>
</reference>
<evidence type="ECO:0000259" key="4">
    <source>
        <dbReference type="Pfam" id="PF17678"/>
    </source>
</evidence>
<dbReference type="Pfam" id="PF07971">
    <property type="entry name" value="Glyco_hydro_92"/>
    <property type="match status" value="1"/>
</dbReference>
<feature type="compositionally biased region" description="Polar residues" evidence="1">
    <location>
        <begin position="647"/>
        <end position="663"/>
    </location>
</feature>
<dbReference type="GO" id="GO:0030246">
    <property type="term" value="F:carbohydrate binding"/>
    <property type="evidence" value="ECO:0007669"/>
    <property type="project" value="InterPro"/>
</dbReference>
<reference evidence="5" key="1">
    <citation type="journal article" date="2023" name="Mol. Phylogenet. Evol.">
        <title>Genome-scale phylogeny and comparative genomics of the fungal order Sordariales.</title>
        <authorList>
            <person name="Hensen N."/>
            <person name="Bonometti L."/>
            <person name="Westerberg I."/>
            <person name="Brannstrom I.O."/>
            <person name="Guillou S."/>
            <person name="Cros-Aarteil S."/>
            <person name="Calhoun S."/>
            <person name="Haridas S."/>
            <person name="Kuo A."/>
            <person name="Mondo S."/>
            <person name="Pangilinan J."/>
            <person name="Riley R."/>
            <person name="LaButti K."/>
            <person name="Andreopoulos B."/>
            <person name="Lipzen A."/>
            <person name="Chen C."/>
            <person name="Yan M."/>
            <person name="Daum C."/>
            <person name="Ng V."/>
            <person name="Clum A."/>
            <person name="Steindorff A."/>
            <person name="Ohm R.A."/>
            <person name="Martin F."/>
            <person name="Silar P."/>
            <person name="Natvig D.O."/>
            <person name="Lalanne C."/>
            <person name="Gautier V."/>
            <person name="Ament-Velasquez S.L."/>
            <person name="Kruys A."/>
            <person name="Hutchinson M.I."/>
            <person name="Powell A.J."/>
            <person name="Barry K."/>
            <person name="Miller A.N."/>
            <person name="Grigoriev I.V."/>
            <person name="Debuchy R."/>
            <person name="Gladieux P."/>
            <person name="Hiltunen Thoren M."/>
            <person name="Johannesson H."/>
        </authorList>
    </citation>
    <scope>NUCLEOTIDE SEQUENCE</scope>
    <source>
        <strain evidence="5">CBS 626.80</strain>
    </source>
</reference>
<accession>A0AAN6SKT3</accession>
<dbReference type="Gene3D" id="3.30.2080.10">
    <property type="entry name" value="GH92 mannosidase domain"/>
    <property type="match status" value="1"/>
</dbReference>
<keyword evidence="2" id="KW-1133">Transmembrane helix</keyword>
<keyword evidence="2" id="KW-0472">Membrane</keyword>
<evidence type="ECO:0000256" key="1">
    <source>
        <dbReference type="SAM" id="MobiDB-lite"/>
    </source>
</evidence>
<evidence type="ECO:0000313" key="5">
    <source>
        <dbReference type="EMBL" id="KAK3956721.1"/>
    </source>
</evidence>
<dbReference type="GO" id="GO:0005975">
    <property type="term" value="P:carbohydrate metabolic process"/>
    <property type="evidence" value="ECO:0007669"/>
    <property type="project" value="InterPro"/>
</dbReference>
<feature type="compositionally biased region" description="Low complexity" evidence="1">
    <location>
        <begin position="585"/>
        <end position="598"/>
    </location>
</feature>
<dbReference type="GO" id="GO:0005634">
    <property type="term" value="C:nucleus"/>
    <property type="evidence" value="ECO:0007669"/>
    <property type="project" value="TreeGrafter"/>
</dbReference>
<gene>
    <name evidence="5" type="ORF">QBC32DRAFT_86790</name>
</gene>
<evidence type="ECO:0000256" key="2">
    <source>
        <dbReference type="SAM" id="Phobius"/>
    </source>
</evidence>
<dbReference type="Gene3D" id="2.70.98.10">
    <property type="match status" value="1"/>
</dbReference>
<dbReference type="GO" id="GO:0005829">
    <property type="term" value="C:cytosol"/>
    <property type="evidence" value="ECO:0007669"/>
    <property type="project" value="TreeGrafter"/>
</dbReference>
<dbReference type="SUPFAM" id="SSF48208">
    <property type="entry name" value="Six-hairpin glycosidases"/>
    <property type="match status" value="1"/>
</dbReference>
<evidence type="ECO:0000259" key="3">
    <source>
        <dbReference type="Pfam" id="PF07971"/>
    </source>
</evidence>
<dbReference type="Gene3D" id="1.20.1610.10">
    <property type="entry name" value="alpha-1,2-mannosidases domains"/>
    <property type="match status" value="1"/>
</dbReference>
<feature type="region of interest" description="Disordered" evidence="1">
    <location>
        <begin position="644"/>
        <end position="663"/>
    </location>
</feature>
<dbReference type="GO" id="GO:0000224">
    <property type="term" value="F:peptide-N4-(N-acetyl-beta-glucosaminyl)asparagine amidase activity"/>
    <property type="evidence" value="ECO:0007669"/>
    <property type="project" value="TreeGrafter"/>
</dbReference>
<keyword evidence="2" id="KW-0812">Transmembrane</keyword>
<evidence type="ECO:0000313" key="6">
    <source>
        <dbReference type="Proteomes" id="UP001303222"/>
    </source>
</evidence>
<dbReference type="PANTHER" id="PTHR12143">
    <property type="entry name" value="PEPTIDE N-GLYCANASE PNGASE -RELATED"/>
    <property type="match status" value="1"/>
</dbReference>
<dbReference type="InterPro" id="IPR012939">
    <property type="entry name" value="Glyco_hydro_92"/>
</dbReference>
<organism evidence="5 6">
    <name type="scientific">Pseudoneurospora amorphoporcata</name>
    <dbReference type="NCBI Taxonomy" id="241081"/>
    <lineage>
        <taxon>Eukaryota</taxon>
        <taxon>Fungi</taxon>
        <taxon>Dikarya</taxon>
        <taxon>Ascomycota</taxon>
        <taxon>Pezizomycotina</taxon>
        <taxon>Sordariomycetes</taxon>
        <taxon>Sordariomycetidae</taxon>
        <taxon>Sordariales</taxon>
        <taxon>Sordariaceae</taxon>
        <taxon>Pseudoneurospora</taxon>
    </lineage>
</organism>
<dbReference type="PANTHER" id="PTHR12143:SF42">
    <property type="entry name" value="PUTATIVE SUBFAMILY (AFU_ORTHOLOGUE AFUA_6G13760)-RELATED"/>
    <property type="match status" value="1"/>
</dbReference>
<feature type="region of interest" description="Disordered" evidence="1">
    <location>
        <begin position="585"/>
        <end position="611"/>
    </location>
</feature>
<proteinExistence type="predicted"/>
<dbReference type="InterPro" id="IPR041371">
    <property type="entry name" value="GH92_N"/>
</dbReference>
<dbReference type="GO" id="GO:0006516">
    <property type="term" value="P:glycoprotein catabolic process"/>
    <property type="evidence" value="ECO:0007669"/>
    <property type="project" value="TreeGrafter"/>
</dbReference>
<dbReference type="Proteomes" id="UP001303222">
    <property type="component" value="Unassembled WGS sequence"/>
</dbReference>
<sequence length="972" mass="107577">MAIHDDSPYRKAAAKLPVRFASVPRKRRALLVALLLAIAIFVLFKLITPSQTLLFFLFSPDVAGPYGSEHYPNSGTATNNHHVNDILQFIDPLIGTTNGGHVFPGATLPYGMAKAVADVASPAENAAGFVSDDNPITGFSHMHDSGTGGQPSLGNFPLFVHPGCIDDDYTKCDFSLHDRPLNRVPGSVYASPGYFTVNITNGVRAEMTTTHHAVLYRFSFPGTEKLHFAKGVAPYSPLILVDLVDLMNSRSMGGIQVYPETGRIVGDGRYMPSFGAGHYHAFFCADFKGAKIRKTGTFVSNNATDAKQFLGGVGSGYQIPTGSAGAWIQFERPDSEDLILARVGVSFISVDKACENAEQEIGEDWDFERVEKDAREAWREKLDVVRVDARGTSEELQATFWSGLYRTLLSPQNYTGENPLWNSSEPYFDSFYCIWDSFRAQHPLLTVIDPKAQAEMIRALIDIYRHEGKLPDCRMSFCKGYTQGGSNADVVIADAFIKGLTADIDWKTAYEAVLSDAEIEPQDWGLSGRGNLVSWHERGYIPLNDVDKNGTGPASRSISRGVEYAYNDFCISLLAHGLSKSPSLLGGAAPSSSSSSSSDIQQYHPNISTPTPWTSLTSDITKYHHRGANWRNYWNPTAKDLFRDRSSSPYSPQEQDTPISGQNTSVPGYILQSPFVGFLQPRTLSGTFRYHPTRTCSPIQNQHSCYYDTSLDVYEGSPWLYSFYAPQSMSTLISLMGGAQTFVERLEYYHESGIAYMGNEQSFLTVFQFHYAGRPGLSSKWLRSYVPSMFNASVNGIPGNDDCAMGAFTTWGMGLGVFPVAGQDVYLIVPPFFREVKVRAGMDLKALSSSSSGPMSSRDSKKAKWAVIRTVNFDGEMQGDGSGKPVYIQSAKLNGKRYTRNWITHKFFEKGGLLELVVGPDESKTWGTSTQDLPPSYYEDAKFWDEWERMDREKTERWKEGEAGSEVVDGEY</sequence>
<dbReference type="InterPro" id="IPR050883">
    <property type="entry name" value="PNGase"/>
</dbReference>
<feature type="domain" description="Glycosyl hydrolase family 92 N-terminal" evidence="4">
    <location>
        <begin position="89"/>
        <end position="346"/>
    </location>
</feature>
<feature type="compositionally biased region" description="Polar residues" evidence="1">
    <location>
        <begin position="599"/>
        <end position="611"/>
    </location>
</feature>
<keyword evidence="6" id="KW-1185">Reference proteome</keyword>
<dbReference type="FunFam" id="1.20.1050.60:FF:000002">
    <property type="entry name" value="Glycosyl hydrolase family 92"/>
    <property type="match status" value="1"/>
</dbReference>
<name>A0AAN6SKT3_9PEZI</name>
<protein>
    <submittedName>
        <fullName evidence="5">Glycosyl hydrolase family 92-domain-containing protein</fullName>
    </submittedName>
</protein>
<feature type="domain" description="Glycosyl hydrolase family 92" evidence="3">
    <location>
        <begin position="352"/>
        <end position="919"/>
    </location>
</feature>
<dbReference type="FunFam" id="2.70.98.10:FF:000010">
    <property type="entry name" value="Alpha-1,2-mannosidase family protein"/>
    <property type="match status" value="1"/>
</dbReference>
<dbReference type="AlphaFoldDB" id="A0AAN6SKT3"/>
<dbReference type="InterPro" id="IPR014718">
    <property type="entry name" value="GH-type_carb-bd"/>
</dbReference>
<feature type="transmembrane region" description="Helical" evidence="2">
    <location>
        <begin position="29"/>
        <end position="47"/>
    </location>
</feature>